<sequence>MNRAARSRLAERARYMRRNMTEAEKILWFRFLREYPVRFSNQILVGPYIVDFYCRKARLSIELDGSQHYEEHHRKYDEIRTTYLEMEGIKELRFPNSYIWDNFEGVCETIHQEVERRRNDLWSIPLSEVRNKR</sequence>
<dbReference type="EMBL" id="PPTS01000011">
    <property type="protein sequence ID" value="RDB61898.1"/>
    <property type="molecule type" value="Genomic_DNA"/>
</dbReference>
<dbReference type="RefSeq" id="WP_041239174.1">
    <property type="nucleotide sequence ID" value="NZ_CABMMS010000011.1"/>
</dbReference>
<dbReference type="InterPro" id="IPR011335">
    <property type="entry name" value="Restrct_endonuc-II-like"/>
</dbReference>
<dbReference type="SUPFAM" id="SSF52980">
    <property type="entry name" value="Restriction endonuclease-like"/>
    <property type="match status" value="1"/>
</dbReference>
<dbReference type="Gene3D" id="3.40.960.10">
    <property type="entry name" value="VSR Endonuclease"/>
    <property type="match status" value="1"/>
</dbReference>
<gene>
    <name evidence="1" type="ORF">C1877_14420</name>
</gene>
<dbReference type="PANTHER" id="PTHR38590:SF1">
    <property type="entry name" value="BLL0828 PROTEIN"/>
    <property type="match status" value="1"/>
</dbReference>
<evidence type="ECO:0000313" key="2">
    <source>
        <dbReference type="Proteomes" id="UP000254000"/>
    </source>
</evidence>
<evidence type="ECO:0000313" key="1">
    <source>
        <dbReference type="EMBL" id="RDB61898.1"/>
    </source>
</evidence>
<dbReference type="InterPro" id="IPR047216">
    <property type="entry name" value="Endonuclease_DUF559_bact"/>
</dbReference>
<dbReference type="CDD" id="cd01038">
    <property type="entry name" value="Endonuclease_DUF559"/>
    <property type="match status" value="1"/>
</dbReference>
<reference evidence="1 2" key="1">
    <citation type="journal article" date="2018" name="Elife">
        <title>Discovery and characterization of a prevalent human gut bacterial enzyme sufficient for the inactivation of a family of plant toxins.</title>
        <authorList>
            <person name="Koppel N."/>
            <person name="Bisanz J.E."/>
            <person name="Pandelia M.E."/>
            <person name="Turnbaugh P.J."/>
            <person name="Balskus E.P."/>
        </authorList>
    </citation>
    <scope>NUCLEOTIDE SEQUENCE [LARGE SCALE GENOMIC DNA]</scope>
    <source>
        <strain evidence="1 2">3C</strain>
    </source>
</reference>
<dbReference type="GeneID" id="78360885"/>
<dbReference type="OrthoDB" id="9798754at2"/>
<dbReference type="Proteomes" id="UP000254000">
    <property type="component" value="Unassembled WGS sequence"/>
</dbReference>
<proteinExistence type="predicted"/>
<accession>A0A369LUS4</accession>
<dbReference type="InterPro" id="IPR007569">
    <property type="entry name" value="DUF559"/>
</dbReference>
<dbReference type="Pfam" id="PF04480">
    <property type="entry name" value="DUF559"/>
    <property type="match status" value="1"/>
</dbReference>
<keyword evidence="2" id="KW-1185">Reference proteome</keyword>
<name>A0A369LUS4_9ACTN</name>
<dbReference type="AlphaFoldDB" id="A0A369LUS4"/>
<dbReference type="PANTHER" id="PTHR38590">
    <property type="entry name" value="BLL0828 PROTEIN"/>
    <property type="match status" value="1"/>
</dbReference>
<organism evidence="1 2">
    <name type="scientific">Gordonibacter pamelaeae</name>
    <dbReference type="NCBI Taxonomy" id="471189"/>
    <lineage>
        <taxon>Bacteria</taxon>
        <taxon>Bacillati</taxon>
        <taxon>Actinomycetota</taxon>
        <taxon>Coriobacteriia</taxon>
        <taxon>Eggerthellales</taxon>
        <taxon>Eggerthellaceae</taxon>
        <taxon>Gordonibacter</taxon>
    </lineage>
</organism>
<protein>
    <submittedName>
        <fullName evidence="1">DUF559 domain-containing protein</fullName>
    </submittedName>
</protein>
<comment type="caution">
    <text evidence="1">The sequence shown here is derived from an EMBL/GenBank/DDBJ whole genome shotgun (WGS) entry which is preliminary data.</text>
</comment>